<feature type="coiled-coil region" evidence="4">
    <location>
        <begin position="81"/>
        <end position="108"/>
    </location>
</feature>
<dbReference type="InterPro" id="IPR000435">
    <property type="entry name" value="Tektins"/>
</dbReference>
<evidence type="ECO:0000256" key="4">
    <source>
        <dbReference type="SAM" id="Coils"/>
    </source>
</evidence>
<keyword evidence="3" id="KW-0969">Cilium</keyword>
<dbReference type="PANTHER" id="PTHR19960:SF7">
    <property type="entry name" value="TEKTIN"/>
    <property type="match status" value="1"/>
</dbReference>
<keyword evidence="3" id="KW-0966">Cell projection</keyword>
<evidence type="ECO:0000313" key="5">
    <source>
        <dbReference type="EMBL" id="KAG8041407.1"/>
    </source>
</evidence>
<comment type="subcellular location">
    <subcellularLocation>
        <location evidence="3">Cytoplasm</location>
        <location evidence="3">Cytoskeleton</location>
        <location evidence="3">Cilium axoneme</location>
    </subcellularLocation>
</comment>
<dbReference type="AlphaFoldDB" id="A0A8J5R7M1"/>
<evidence type="ECO:0000256" key="2">
    <source>
        <dbReference type="ARBA" id="ARBA00022490"/>
    </source>
</evidence>
<dbReference type="EMBL" id="JAAOIC020000019">
    <property type="protein sequence ID" value="KAG8041407.1"/>
    <property type="molecule type" value="Genomic_DNA"/>
</dbReference>
<dbReference type="Pfam" id="PF03148">
    <property type="entry name" value="Tektin"/>
    <property type="match status" value="1"/>
</dbReference>
<comment type="caution">
    <text evidence="5">The sequence shown here is derived from an EMBL/GenBank/DDBJ whole genome shotgun (WGS) entry which is preliminary data.</text>
</comment>
<dbReference type="GO" id="GO:0060294">
    <property type="term" value="P:cilium movement involved in cell motility"/>
    <property type="evidence" value="ECO:0007669"/>
    <property type="project" value="UniProtKB-UniRule"/>
</dbReference>
<reference evidence="5" key="2">
    <citation type="submission" date="2021-04" db="EMBL/GenBank/DDBJ databases">
        <title>Genome-wide patterns of bracovirus chromosomal integration into multiple host tissues during parasitism.</title>
        <authorList>
            <person name="Chebbi M.A.C."/>
        </authorList>
    </citation>
    <scope>NUCLEOTIDE SEQUENCE</scope>
    <source>
        <tissue evidence="5">Whole body</tissue>
    </source>
</reference>
<dbReference type="Proteomes" id="UP000729913">
    <property type="component" value="Unassembled WGS sequence"/>
</dbReference>
<sequence>MAKSVTVYEKPTPHLGLPDWYAKQWELEESANNGINNSFELRNTGRTLRNESKIKTEWDTLLNSTKLDDRVKELSTWEEILGKLLKELSVEKKRLREARAEAEKDIENIEYPLKVAAECISIRDCRRGNELTYDEPDTEVKKELTVIEGLKKNLTEKVQAAWEKLNRLEQVEFEVNLDLTDKSEAIGIDKDNSNLNRNSAIVSYKPNALRIPKNAKTYDTWLKHCNHIKLLAENELKDTHTFRDIMVSIKKRAKNDIEAQQDATDYALRKRIHQTQKSRNQMEWQKRKVEKEMESLVKEILGLEEALRDKVDIVKCTETRLENRTYRSGYELCRDEPEFGLKDQVLELRQTKKICLQR</sequence>
<keyword evidence="4" id="KW-0175">Coiled coil</keyword>
<keyword evidence="3" id="KW-0282">Flagellum</keyword>
<protein>
    <recommendedName>
        <fullName evidence="3">Tektin</fullName>
    </recommendedName>
</protein>
<dbReference type="GO" id="GO:0060271">
    <property type="term" value="P:cilium assembly"/>
    <property type="evidence" value="ECO:0007669"/>
    <property type="project" value="UniProtKB-UniRule"/>
</dbReference>
<dbReference type="GO" id="GO:0005930">
    <property type="term" value="C:axoneme"/>
    <property type="evidence" value="ECO:0007669"/>
    <property type="project" value="UniProtKB-SubCell"/>
</dbReference>
<proteinExistence type="inferred from homology"/>
<keyword evidence="6" id="KW-1185">Reference proteome</keyword>
<evidence type="ECO:0000256" key="3">
    <source>
        <dbReference type="RuleBase" id="RU367040"/>
    </source>
</evidence>
<dbReference type="InterPro" id="IPR048256">
    <property type="entry name" value="Tektin-like"/>
</dbReference>
<feature type="coiled-coil region" evidence="4">
    <location>
        <begin position="272"/>
        <end position="306"/>
    </location>
</feature>
<organism evidence="5 6">
    <name type="scientific">Cotesia typhae</name>
    <dbReference type="NCBI Taxonomy" id="2053667"/>
    <lineage>
        <taxon>Eukaryota</taxon>
        <taxon>Metazoa</taxon>
        <taxon>Ecdysozoa</taxon>
        <taxon>Arthropoda</taxon>
        <taxon>Hexapoda</taxon>
        <taxon>Insecta</taxon>
        <taxon>Pterygota</taxon>
        <taxon>Neoptera</taxon>
        <taxon>Endopterygota</taxon>
        <taxon>Hymenoptera</taxon>
        <taxon>Apocrita</taxon>
        <taxon>Ichneumonoidea</taxon>
        <taxon>Braconidae</taxon>
        <taxon>Microgastrinae</taxon>
        <taxon>Cotesia</taxon>
    </lineage>
</organism>
<gene>
    <name evidence="5" type="ORF">G9C98_002395</name>
</gene>
<evidence type="ECO:0000313" key="6">
    <source>
        <dbReference type="Proteomes" id="UP000729913"/>
    </source>
</evidence>
<accession>A0A8J5R7M1</accession>
<comment type="similarity">
    <text evidence="1 3">Belongs to the tektin family.</text>
</comment>
<dbReference type="GO" id="GO:0015630">
    <property type="term" value="C:microtubule cytoskeleton"/>
    <property type="evidence" value="ECO:0007669"/>
    <property type="project" value="UniProtKB-UniRule"/>
</dbReference>
<reference evidence="5" key="1">
    <citation type="submission" date="2020-03" db="EMBL/GenBank/DDBJ databases">
        <authorList>
            <person name="Chebbi M.A."/>
            <person name="Drezen J.M."/>
        </authorList>
    </citation>
    <scope>NUCLEOTIDE SEQUENCE</scope>
    <source>
        <tissue evidence="5">Whole body</tissue>
    </source>
</reference>
<dbReference type="OrthoDB" id="440745at2759"/>
<keyword evidence="2" id="KW-0963">Cytoplasm</keyword>
<evidence type="ECO:0000256" key="1">
    <source>
        <dbReference type="ARBA" id="ARBA00007209"/>
    </source>
</evidence>
<name>A0A8J5R7M1_9HYME</name>
<dbReference type="PANTHER" id="PTHR19960">
    <property type="entry name" value="TEKTIN"/>
    <property type="match status" value="1"/>
</dbReference>
<dbReference type="GO" id="GO:0005634">
    <property type="term" value="C:nucleus"/>
    <property type="evidence" value="ECO:0007669"/>
    <property type="project" value="TreeGrafter"/>
</dbReference>